<dbReference type="Proteomes" id="UP000195814">
    <property type="component" value="Chromosome"/>
</dbReference>
<keyword evidence="6" id="KW-1185">Reference proteome</keyword>
<evidence type="ECO:0000313" key="5">
    <source>
        <dbReference type="EMBL" id="ARU96861.1"/>
    </source>
</evidence>
<dbReference type="RefSeq" id="WP_087487212.1">
    <property type="nucleotide sequence ID" value="NZ_CP015579.1"/>
</dbReference>
<dbReference type="GO" id="GO:0046417">
    <property type="term" value="P:chorismate metabolic process"/>
    <property type="evidence" value="ECO:0007669"/>
    <property type="project" value="InterPro"/>
</dbReference>
<evidence type="ECO:0000313" key="6">
    <source>
        <dbReference type="Proteomes" id="UP000195729"/>
    </source>
</evidence>
<evidence type="ECO:0000256" key="1">
    <source>
        <dbReference type="ARBA" id="ARBA00012404"/>
    </source>
</evidence>
<protein>
    <recommendedName>
        <fullName evidence="1">chorismate mutase</fullName>
        <ecNumber evidence="1">5.4.99.5</ecNumber>
    </recommendedName>
</protein>
<dbReference type="Proteomes" id="UP000195729">
    <property type="component" value="Chromosome"/>
</dbReference>
<gene>
    <name evidence="4" type="ORF">A7K98_02850</name>
    <name evidence="5" type="ORF">A7K99_02850</name>
</gene>
<dbReference type="UniPathway" id="UPA00120">
    <property type="reaction ID" value="UER00203"/>
</dbReference>
<evidence type="ECO:0000313" key="4">
    <source>
        <dbReference type="EMBL" id="ARU92823.1"/>
    </source>
</evidence>
<accession>A0A1Y0LFJ7</accession>
<keyword evidence="2" id="KW-0413">Isomerase</keyword>
<dbReference type="PANTHER" id="PTHR38041:SF1">
    <property type="entry name" value="CHORISMATE MUTASE"/>
    <property type="match status" value="1"/>
</dbReference>
<organism evidence="4 7">
    <name type="scientific">Tatumella citrea</name>
    <name type="common">Pantoea citrea</name>
    <dbReference type="NCBI Taxonomy" id="53336"/>
    <lineage>
        <taxon>Bacteria</taxon>
        <taxon>Pseudomonadati</taxon>
        <taxon>Pseudomonadota</taxon>
        <taxon>Gammaproteobacteria</taxon>
        <taxon>Enterobacterales</taxon>
        <taxon>Erwiniaceae</taxon>
        <taxon>Tatumella</taxon>
    </lineage>
</organism>
<evidence type="ECO:0000256" key="2">
    <source>
        <dbReference type="ARBA" id="ARBA00023235"/>
    </source>
</evidence>
<dbReference type="EMBL" id="CP015581">
    <property type="protein sequence ID" value="ARU96861.1"/>
    <property type="molecule type" value="Genomic_DNA"/>
</dbReference>
<dbReference type="InterPro" id="IPR051331">
    <property type="entry name" value="Chorismate_mutase-related"/>
</dbReference>
<dbReference type="SMART" id="SM00830">
    <property type="entry name" value="CM_2"/>
    <property type="match status" value="1"/>
</dbReference>
<evidence type="ECO:0000259" key="3">
    <source>
        <dbReference type="PROSITE" id="PS51168"/>
    </source>
</evidence>
<name>A0A1Y0LFJ7_TATCI</name>
<dbReference type="GO" id="GO:0004106">
    <property type="term" value="F:chorismate mutase activity"/>
    <property type="evidence" value="ECO:0007669"/>
    <property type="project" value="UniProtKB-EC"/>
</dbReference>
<dbReference type="GO" id="GO:0009697">
    <property type="term" value="P:salicylic acid biosynthetic process"/>
    <property type="evidence" value="ECO:0007669"/>
    <property type="project" value="TreeGrafter"/>
</dbReference>
<dbReference type="Gene3D" id="1.20.59.10">
    <property type="entry name" value="Chorismate mutase"/>
    <property type="match status" value="1"/>
</dbReference>
<evidence type="ECO:0000313" key="7">
    <source>
        <dbReference type="Proteomes" id="UP000195814"/>
    </source>
</evidence>
<feature type="domain" description="Chorismate mutase" evidence="3">
    <location>
        <begin position="1"/>
        <end position="90"/>
    </location>
</feature>
<dbReference type="EC" id="5.4.99.5" evidence="1"/>
<dbReference type="SUPFAM" id="SSF48600">
    <property type="entry name" value="Chorismate mutase II"/>
    <property type="match status" value="1"/>
</dbReference>
<dbReference type="Pfam" id="PF01817">
    <property type="entry name" value="CM_2"/>
    <property type="match status" value="1"/>
</dbReference>
<dbReference type="OrthoDB" id="3233357at2"/>
<proteinExistence type="predicted"/>
<reference evidence="6 7" key="1">
    <citation type="submission" date="2016-05" db="EMBL/GenBank/DDBJ databases">
        <title>Complete genome sequence of two 2,5-diketo-D-glunonic acid producing strain Tatumella citrea.</title>
        <authorList>
            <person name="Duan C."/>
            <person name="Yang J."/>
            <person name="Yang S."/>
        </authorList>
    </citation>
    <scope>NUCLEOTIDE SEQUENCE [LARGE SCALE GENOMIC DNA]</scope>
    <source>
        <strain evidence="5 6">ATCC 39140</strain>
        <strain evidence="4 7">DSM 13699</strain>
    </source>
</reference>
<dbReference type="PANTHER" id="PTHR38041">
    <property type="entry name" value="CHORISMATE MUTASE"/>
    <property type="match status" value="1"/>
</dbReference>
<dbReference type="InterPro" id="IPR002701">
    <property type="entry name" value="CM_II_prokaryot"/>
</dbReference>
<dbReference type="EMBL" id="CP015579">
    <property type="protein sequence ID" value="ARU92823.1"/>
    <property type="molecule type" value="Genomic_DNA"/>
</dbReference>
<dbReference type="InterPro" id="IPR036263">
    <property type="entry name" value="Chorismate_II_sf"/>
</dbReference>
<sequence>MDYQSIDDVRQDIDRLDTQLVRLLAERQRCVQAAAGFKTDPGLIPAPERVAAVIKRIKVLAEQQGLSVTVAETVWREMISSFIALETEYHQQTAR</sequence>
<dbReference type="PROSITE" id="PS51168">
    <property type="entry name" value="CHORISMATE_MUT_2"/>
    <property type="match status" value="1"/>
</dbReference>
<dbReference type="AlphaFoldDB" id="A0A1Y0LFJ7"/>
<dbReference type="KEGG" id="tci:A7K98_02850"/>
<dbReference type="InterPro" id="IPR036979">
    <property type="entry name" value="CM_dom_sf"/>
</dbReference>